<evidence type="ECO:0000313" key="2">
    <source>
        <dbReference type="Proteomes" id="UP001548713"/>
    </source>
</evidence>
<evidence type="ECO:0000313" key="1">
    <source>
        <dbReference type="EMBL" id="MET1756116.1"/>
    </source>
</evidence>
<organism evidence="1 2">
    <name type="scientific">Novosphingobium kalidii</name>
    <dbReference type="NCBI Taxonomy" id="3230299"/>
    <lineage>
        <taxon>Bacteria</taxon>
        <taxon>Pseudomonadati</taxon>
        <taxon>Pseudomonadota</taxon>
        <taxon>Alphaproteobacteria</taxon>
        <taxon>Sphingomonadales</taxon>
        <taxon>Sphingomonadaceae</taxon>
        <taxon>Novosphingobium</taxon>
    </lineage>
</organism>
<keyword evidence="2" id="KW-1185">Reference proteome</keyword>
<accession>A0ABV2D2M1</accession>
<comment type="caution">
    <text evidence="1">The sequence shown here is derived from an EMBL/GenBank/DDBJ whole genome shotgun (WGS) entry which is preliminary data.</text>
</comment>
<name>A0ABV2D2M1_9SPHN</name>
<dbReference type="EMBL" id="JBEWLY010000019">
    <property type="protein sequence ID" value="MET1756116.1"/>
    <property type="molecule type" value="Genomic_DNA"/>
</dbReference>
<sequence>MTARLVDWQRRTRRSRSALHSVPTIDTSVTLSAVWCTLQGTLAFVIGFACLPEDAACTVELRLRADEALSAAKGAGKGVGRRYGRLAAAAPAMHSLGRAGIARM</sequence>
<proteinExistence type="predicted"/>
<dbReference type="Proteomes" id="UP001548713">
    <property type="component" value="Unassembled WGS sequence"/>
</dbReference>
<reference evidence="1 2" key="1">
    <citation type="submission" date="2024-07" db="EMBL/GenBank/DDBJ databases">
        <title>Novosphingobium kalidii RD2P27.</title>
        <authorList>
            <person name="Sun J.-Q."/>
        </authorList>
    </citation>
    <scope>NUCLEOTIDE SEQUENCE [LARGE SCALE GENOMIC DNA]</scope>
    <source>
        <strain evidence="1 2">RD2P27</strain>
    </source>
</reference>
<gene>
    <name evidence="1" type="ORF">ABVV53_11710</name>
</gene>
<dbReference type="RefSeq" id="WP_353984609.1">
    <property type="nucleotide sequence ID" value="NZ_JBEWLY010000019.1"/>
</dbReference>
<protein>
    <submittedName>
        <fullName evidence="1">Uncharacterized protein</fullName>
    </submittedName>
</protein>